<proteinExistence type="predicted"/>
<dbReference type="EMBL" id="CP016793">
    <property type="protein sequence ID" value="ANZ38661.1"/>
    <property type="molecule type" value="Genomic_DNA"/>
</dbReference>
<dbReference type="Gene3D" id="3.90.1150.10">
    <property type="entry name" value="Aspartate Aminotransferase, domain 1"/>
    <property type="match status" value="1"/>
</dbReference>
<dbReference type="InterPro" id="IPR015424">
    <property type="entry name" value="PyrdxlP-dep_Trfase"/>
</dbReference>
<dbReference type="InterPro" id="IPR006311">
    <property type="entry name" value="TAT_signal"/>
</dbReference>
<evidence type="ECO:0000313" key="3">
    <source>
        <dbReference type="EMBL" id="ANZ38661.1"/>
    </source>
</evidence>
<feature type="domain" description="Aminotransferase class V" evidence="2">
    <location>
        <begin position="58"/>
        <end position="376"/>
    </location>
</feature>
<keyword evidence="4" id="KW-1185">Reference proteome</keyword>
<dbReference type="SUPFAM" id="SSF53383">
    <property type="entry name" value="PLP-dependent transferases"/>
    <property type="match status" value="1"/>
</dbReference>
<dbReference type="InterPro" id="IPR015422">
    <property type="entry name" value="PyrdxlP-dep_Trfase_small"/>
</dbReference>
<dbReference type="OrthoDB" id="250246at2"/>
<dbReference type="AlphaFoldDB" id="A0A1B2HLT4"/>
<gene>
    <name evidence="3" type="ORF">BBK82_23955</name>
</gene>
<dbReference type="RefSeq" id="WP_065917007.1">
    <property type="nucleotide sequence ID" value="NZ_CP016793.1"/>
</dbReference>
<protein>
    <recommendedName>
        <fullName evidence="2">Aminotransferase class V domain-containing protein</fullName>
    </recommendedName>
</protein>
<keyword evidence="1" id="KW-0663">Pyridoxal phosphate</keyword>
<sequence>MTGVERRDFLMGTGLLAVTPVVAASAAQDLDWGAVRREFRLDPELVNLGQFYLASNPREVRDAVESFKRKLDANSHDLMTGEAQKVAEALGQYTGGNADDIAFVPNTTVGLSIVYGGLKLRADQELLLSDQDHPWHRQAAELAARRAGARTRVGTLFESPARATEDEIATRLRNAITPQTRAVGITWVQSSTGLRMPVRACARVVAEANRGRTQEDRCLLVVDGVHGLAAVDDDPAKTGADVFVAGTHKWLFGPRGTGMVWVNPQVGDQIVPLLPSLGGRGDTALPGPGGFHAFEHFYAVKAAVEFHQRLGRSRVASRITELATRFKDGLAGLPGVAVHTPRDPGLSAGLVCFDVAGQTGEGLVALLAQKRIQITTAPYRIPYARVGTAIVNTPQEIDRTLAEIRSLTR</sequence>
<organism evidence="3 4">
    <name type="scientific">Lentzea guizhouensis</name>
    <dbReference type="NCBI Taxonomy" id="1586287"/>
    <lineage>
        <taxon>Bacteria</taxon>
        <taxon>Bacillati</taxon>
        <taxon>Actinomycetota</taxon>
        <taxon>Actinomycetes</taxon>
        <taxon>Pseudonocardiales</taxon>
        <taxon>Pseudonocardiaceae</taxon>
        <taxon>Lentzea</taxon>
    </lineage>
</organism>
<dbReference type="Gene3D" id="3.40.640.10">
    <property type="entry name" value="Type I PLP-dependent aspartate aminotransferase-like (Major domain)"/>
    <property type="match status" value="1"/>
</dbReference>
<evidence type="ECO:0000256" key="1">
    <source>
        <dbReference type="ARBA" id="ARBA00022898"/>
    </source>
</evidence>
<dbReference type="PANTHER" id="PTHR43092">
    <property type="entry name" value="L-CYSTEINE DESULFHYDRASE"/>
    <property type="match status" value="1"/>
</dbReference>
<accession>A0A1B2HLT4</accession>
<name>A0A1B2HLT4_9PSEU</name>
<evidence type="ECO:0000259" key="2">
    <source>
        <dbReference type="Pfam" id="PF00266"/>
    </source>
</evidence>
<dbReference type="PANTHER" id="PTHR43092:SF2">
    <property type="entry name" value="HERCYNYLCYSTEINE SULFOXIDE LYASE"/>
    <property type="match status" value="1"/>
</dbReference>
<reference evidence="3 4" key="1">
    <citation type="submission" date="2016-07" db="EMBL/GenBank/DDBJ databases">
        <title>Complete genome sequence of the Lentzea guizhouensis DHS C013.</title>
        <authorList>
            <person name="Cao C."/>
        </authorList>
    </citation>
    <scope>NUCLEOTIDE SEQUENCE [LARGE SCALE GENOMIC DNA]</scope>
    <source>
        <strain evidence="3 4">DHS C013</strain>
    </source>
</reference>
<dbReference type="PROSITE" id="PS51318">
    <property type="entry name" value="TAT"/>
    <property type="match status" value="1"/>
</dbReference>
<dbReference type="KEGG" id="led:BBK82_23955"/>
<dbReference type="STRING" id="1586287.BBK82_23955"/>
<dbReference type="InterPro" id="IPR015421">
    <property type="entry name" value="PyrdxlP-dep_Trfase_major"/>
</dbReference>
<dbReference type="Proteomes" id="UP000093053">
    <property type="component" value="Chromosome"/>
</dbReference>
<dbReference type="Pfam" id="PF00266">
    <property type="entry name" value="Aminotran_5"/>
    <property type="match status" value="1"/>
</dbReference>
<evidence type="ECO:0000313" key="4">
    <source>
        <dbReference type="Proteomes" id="UP000093053"/>
    </source>
</evidence>
<dbReference type="InterPro" id="IPR000192">
    <property type="entry name" value="Aminotrans_V_dom"/>
</dbReference>